<feature type="region of interest" description="Disordered" evidence="1">
    <location>
        <begin position="247"/>
        <end position="290"/>
    </location>
</feature>
<name>A0A7S1RKH4_ALECA</name>
<dbReference type="AlphaFoldDB" id="A0A7S1RKH4"/>
<dbReference type="EMBL" id="HBGE01075788">
    <property type="protein sequence ID" value="CAD9168612.1"/>
    <property type="molecule type" value="Transcribed_RNA"/>
</dbReference>
<gene>
    <name evidence="2" type="ORF">ACAT0790_LOCUS45380</name>
</gene>
<evidence type="ECO:0000313" key="2">
    <source>
        <dbReference type="EMBL" id="CAD9168612.1"/>
    </source>
</evidence>
<sequence>MPTCPCCGEDPPGTEWRADPLRWELDPPCTKVEWDYLMDLPGCPEYMEGTEPTYMNKVCRGCYNQRMDIMRRVQKRIRDNGGIAEMKPTMRMRKEYDQAHAGDIVANRAAKIEGLQSAAAATLNGQVCKLLRKDEESGRWTVELVTGESKAIKEANLQVSLEIDGEWMRTKGEYLRANPEALKKECQQLEQEVRRPLGEKTTWPKIPGVHPGAVVRLHGLTGAAHLNGRKGRCVSFDAETGRWKVDLGDEQKSLKPANFNPAPNEKPPTRESALKEKKELEENMERKAGMTAKEAFAKDYGWEG</sequence>
<organism evidence="2">
    <name type="scientific">Alexandrium catenella</name>
    <name type="common">Red tide dinoflagellate</name>
    <name type="synonym">Gonyaulax catenella</name>
    <dbReference type="NCBI Taxonomy" id="2925"/>
    <lineage>
        <taxon>Eukaryota</taxon>
        <taxon>Sar</taxon>
        <taxon>Alveolata</taxon>
        <taxon>Dinophyceae</taxon>
        <taxon>Gonyaulacales</taxon>
        <taxon>Pyrocystaceae</taxon>
        <taxon>Alexandrium</taxon>
    </lineage>
</organism>
<protein>
    <submittedName>
        <fullName evidence="2">Uncharacterized protein</fullName>
    </submittedName>
</protein>
<proteinExistence type="predicted"/>
<feature type="compositionally biased region" description="Basic and acidic residues" evidence="1">
    <location>
        <begin position="267"/>
        <end position="288"/>
    </location>
</feature>
<accession>A0A7S1RKH4</accession>
<evidence type="ECO:0000256" key="1">
    <source>
        <dbReference type="SAM" id="MobiDB-lite"/>
    </source>
</evidence>
<reference evidence="2" key="1">
    <citation type="submission" date="2021-01" db="EMBL/GenBank/DDBJ databases">
        <authorList>
            <person name="Corre E."/>
            <person name="Pelletier E."/>
            <person name="Niang G."/>
            <person name="Scheremetjew M."/>
            <person name="Finn R."/>
            <person name="Kale V."/>
            <person name="Holt S."/>
            <person name="Cochrane G."/>
            <person name="Meng A."/>
            <person name="Brown T."/>
            <person name="Cohen L."/>
        </authorList>
    </citation>
    <scope>NUCLEOTIDE SEQUENCE</scope>
    <source>
        <strain evidence="2">OF101</strain>
    </source>
</reference>